<keyword evidence="7" id="KW-0813">Transport</keyword>
<dbReference type="InterPro" id="IPR004681">
    <property type="entry name" value="TRAP_DctM"/>
</dbReference>
<name>A0A2I7KG68_9RHOB</name>
<evidence type="ECO:0000313" key="10">
    <source>
        <dbReference type="EMBL" id="AUR01561.1"/>
    </source>
</evidence>
<reference evidence="10 11" key="1">
    <citation type="journal article" date="2017" name="Front. Microbiol.">
        <title>Phaeobacter piscinae sp. nov., a species of the Roseobacter group and potential aquaculture probiont.</title>
        <authorList>
            <person name="Sonnenschein E.C."/>
            <person name="Phippen C.B.W."/>
            <person name="Nielsen K.F."/>
            <person name="Mateiu R.V."/>
            <person name="Melchiorsen J."/>
            <person name="Gram L."/>
            <person name="Overmann J."/>
            <person name="Freese H.M."/>
        </authorList>
    </citation>
    <scope>NUCLEOTIDE SEQUENCE [LARGE SCALE GENOMIC DNA]</scope>
    <source>
        <strain evidence="10 11">P88</strain>
        <plasmid evidence="11">pp88_c</plasmid>
    </source>
</reference>
<evidence type="ECO:0000256" key="2">
    <source>
        <dbReference type="ARBA" id="ARBA00022475"/>
    </source>
</evidence>
<dbReference type="PANTHER" id="PTHR33362:SF7">
    <property type="entry name" value="SLL1103 PROTEIN"/>
    <property type="match status" value="1"/>
</dbReference>
<comment type="subcellular location">
    <subcellularLocation>
        <location evidence="1 7">Cell inner membrane</location>
        <topology evidence="1 7">Multi-pass membrane protein</topology>
    </subcellularLocation>
</comment>
<evidence type="ECO:0000256" key="8">
    <source>
        <dbReference type="SAM" id="Phobius"/>
    </source>
</evidence>
<evidence type="ECO:0000256" key="6">
    <source>
        <dbReference type="ARBA" id="ARBA00023136"/>
    </source>
</evidence>
<evidence type="ECO:0000256" key="7">
    <source>
        <dbReference type="RuleBase" id="RU369079"/>
    </source>
</evidence>
<feature type="domain" description="TRAP C4-dicarboxylate transport system permease DctM subunit" evidence="9">
    <location>
        <begin position="13"/>
        <end position="480"/>
    </location>
</feature>
<dbReference type="GO" id="GO:0022857">
    <property type="term" value="F:transmembrane transporter activity"/>
    <property type="evidence" value="ECO:0007669"/>
    <property type="project" value="UniProtKB-UniRule"/>
</dbReference>
<evidence type="ECO:0000256" key="1">
    <source>
        <dbReference type="ARBA" id="ARBA00004429"/>
    </source>
</evidence>
<feature type="transmembrane region" description="Helical" evidence="8">
    <location>
        <begin position="105"/>
        <end position="138"/>
    </location>
</feature>
<feature type="transmembrane region" description="Helical" evidence="8">
    <location>
        <begin position="265"/>
        <end position="284"/>
    </location>
</feature>
<feature type="transmembrane region" description="Helical" evidence="8">
    <location>
        <begin position="185"/>
        <end position="210"/>
    </location>
</feature>
<feature type="transmembrane region" description="Helical" evidence="8">
    <location>
        <begin position="150"/>
        <end position="173"/>
    </location>
</feature>
<feature type="transmembrane region" description="Helical" evidence="8">
    <location>
        <begin position="371"/>
        <end position="398"/>
    </location>
</feature>
<organism evidence="10 11">
    <name type="scientific">Phaeobacter inhibens</name>
    <dbReference type="NCBI Taxonomy" id="221822"/>
    <lineage>
        <taxon>Bacteria</taxon>
        <taxon>Pseudomonadati</taxon>
        <taxon>Pseudomonadota</taxon>
        <taxon>Alphaproteobacteria</taxon>
        <taxon>Rhodobacterales</taxon>
        <taxon>Roseobacteraceae</taxon>
        <taxon>Phaeobacter</taxon>
    </lineage>
</organism>
<keyword evidence="2" id="KW-1003">Cell membrane</keyword>
<dbReference type="Proteomes" id="UP000236447">
    <property type="component" value="Plasmid pP88_c"/>
</dbReference>
<proteinExistence type="predicted"/>
<comment type="function">
    <text evidence="7">Part of the tripartite ATP-independent periplasmic (TRAP) transport system.</text>
</comment>
<reference evidence="10 11" key="2">
    <citation type="journal article" date="2017" name="Genome Biol. Evol.">
        <title>Trajectories and Drivers of Genome Evolution in Surface-Associated Marine Phaeobacter.</title>
        <authorList>
            <person name="Freese H.M."/>
            <person name="Sikorski J."/>
            <person name="Bunk B."/>
            <person name="Scheuner C."/>
            <person name="Meier-Kolthoff J.P."/>
            <person name="Sproer C."/>
            <person name="Gram L."/>
            <person name="Overmann J."/>
        </authorList>
    </citation>
    <scope>NUCLEOTIDE SEQUENCE [LARGE SCALE GENOMIC DNA]</scope>
    <source>
        <strain evidence="10 11">P88</strain>
        <plasmid evidence="11">pp88_c</plasmid>
    </source>
</reference>
<dbReference type="InterPro" id="IPR010656">
    <property type="entry name" value="DctM"/>
</dbReference>
<dbReference type="PANTHER" id="PTHR33362">
    <property type="entry name" value="SIALIC ACID TRAP TRANSPORTER PERMEASE PROTEIN SIAT-RELATED"/>
    <property type="match status" value="1"/>
</dbReference>
<evidence type="ECO:0000256" key="5">
    <source>
        <dbReference type="ARBA" id="ARBA00022989"/>
    </source>
</evidence>
<keyword evidence="4 8" id="KW-0812">Transmembrane</keyword>
<dbReference type="Pfam" id="PF06808">
    <property type="entry name" value="DctM"/>
    <property type="match status" value="1"/>
</dbReference>
<keyword evidence="10" id="KW-0614">Plasmid</keyword>
<keyword evidence="3 7" id="KW-0997">Cell inner membrane</keyword>
<evidence type="ECO:0000256" key="3">
    <source>
        <dbReference type="ARBA" id="ARBA00022519"/>
    </source>
</evidence>
<feature type="transmembrane region" description="Helical" evidence="8">
    <location>
        <begin position="230"/>
        <end position="253"/>
    </location>
</feature>
<evidence type="ECO:0000256" key="4">
    <source>
        <dbReference type="ARBA" id="ARBA00022692"/>
    </source>
</evidence>
<feature type="transmembrane region" description="Helical" evidence="8">
    <location>
        <begin position="331"/>
        <end position="350"/>
    </location>
</feature>
<feature type="transmembrane region" description="Helical" evidence="8">
    <location>
        <begin position="464"/>
        <end position="485"/>
    </location>
</feature>
<feature type="transmembrane region" description="Helical" evidence="8">
    <location>
        <begin position="61"/>
        <end position="84"/>
    </location>
</feature>
<sequence>MEWIAPYLPALMFASLAVLLFTGYPVAFVLGGIGMGFGFLAYFVDPWLFDLPQFGTLPSRIYGSIAESLILTAVPMFIFMGVMLEKSGVARDLLNCLQVLLRRVPGGLALSVTLMGTILAATTGIIGASVVMMSLLALPIMLQRGYSPQLATGTIASSGTLGILIPPSIMLVIMGDLLSRSVGNLFVAAIIPGFMLAGLYVAYIIVISILRPSIAPKLPAELGPKSTGQYWLMLFRSFLPPVFLIACVLGSILGGIATPTEAAGVGAMGALILALINLVLLPAIGVPEFHFDGEAAASIDDHPTGRGGLADMKHFGRVVWDVMISTGLTNGMVFGLFVGATLFSYMFRALGGEAQVESFIAHLGFGPWGQLFMIMGVVFLLGFFLDWIEITLIVLPVFAPIINGLDFGDHVASSEVVYWFAILLAVNLQTSFLTPPFGFALFYMKAVAPPEIKIQQIYRGIIPFVGLQILALALVMIFPDIALWLPRILLD</sequence>
<dbReference type="EMBL" id="CP010728">
    <property type="protein sequence ID" value="AUR01561.1"/>
    <property type="molecule type" value="Genomic_DNA"/>
</dbReference>
<evidence type="ECO:0000259" key="9">
    <source>
        <dbReference type="Pfam" id="PF06808"/>
    </source>
</evidence>
<accession>A0A2I7KG68</accession>
<dbReference type="GO" id="GO:0005886">
    <property type="term" value="C:plasma membrane"/>
    <property type="evidence" value="ECO:0007669"/>
    <property type="project" value="UniProtKB-SubCell"/>
</dbReference>
<feature type="transmembrane region" description="Helical" evidence="8">
    <location>
        <begin position="12"/>
        <end position="41"/>
    </location>
</feature>
<dbReference type="RefSeq" id="WP_102884617.1">
    <property type="nucleotide sequence ID" value="NZ_CP010728.1"/>
</dbReference>
<dbReference type="AlphaFoldDB" id="A0A2I7KG68"/>
<protein>
    <submittedName>
        <fullName evidence="10">TRAP-type mannitol/chloroaromatic compound transport system, large permease component</fullName>
    </submittedName>
</protein>
<feature type="transmembrane region" description="Helical" evidence="8">
    <location>
        <begin position="418"/>
        <end position="443"/>
    </location>
</feature>
<gene>
    <name evidence="10" type="ORF">PhaeoP88_04249</name>
</gene>
<evidence type="ECO:0000313" key="11">
    <source>
        <dbReference type="Proteomes" id="UP000236447"/>
    </source>
</evidence>
<geneLocation type="plasmid" evidence="11">
    <name>pp88_c</name>
</geneLocation>
<keyword evidence="5 8" id="KW-1133">Transmembrane helix</keyword>
<keyword evidence="6 8" id="KW-0472">Membrane</keyword>